<dbReference type="GO" id="GO:0005524">
    <property type="term" value="F:ATP binding"/>
    <property type="evidence" value="ECO:0007669"/>
    <property type="project" value="UniProtKB-UniRule"/>
</dbReference>
<evidence type="ECO:0000256" key="4">
    <source>
        <dbReference type="ARBA" id="ARBA00022553"/>
    </source>
</evidence>
<evidence type="ECO:0000256" key="17">
    <source>
        <dbReference type="ARBA" id="ARBA00048679"/>
    </source>
</evidence>
<keyword evidence="5" id="KW-0433">Leucine-rich repeat</keyword>
<evidence type="ECO:0000256" key="9">
    <source>
        <dbReference type="ARBA" id="ARBA00022737"/>
    </source>
</evidence>
<evidence type="ECO:0000256" key="5">
    <source>
        <dbReference type="ARBA" id="ARBA00022614"/>
    </source>
</evidence>
<dbReference type="PROSITE" id="PS00108">
    <property type="entry name" value="PROTEIN_KINASE_ST"/>
    <property type="match status" value="1"/>
</dbReference>
<keyword evidence="15" id="KW-0675">Receptor</keyword>
<dbReference type="InterPro" id="IPR017441">
    <property type="entry name" value="Protein_kinase_ATP_BS"/>
</dbReference>
<dbReference type="GO" id="GO:0016020">
    <property type="term" value="C:membrane"/>
    <property type="evidence" value="ECO:0007669"/>
    <property type="project" value="UniProtKB-SubCell"/>
</dbReference>
<evidence type="ECO:0000256" key="20">
    <source>
        <dbReference type="SAM" id="SignalP"/>
    </source>
</evidence>
<evidence type="ECO:0000256" key="13">
    <source>
        <dbReference type="ARBA" id="ARBA00022989"/>
    </source>
</evidence>
<feature type="binding site" evidence="18">
    <location>
        <position position="585"/>
    </location>
    <ligand>
        <name>ATP</name>
        <dbReference type="ChEBI" id="CHEBI:30616"/>
    </ligand>
</feature>
<dbReference type="CDD" id="cd14066">
    <property type="entry name" value="STKc_IRAK"/>
    <property type="match status" value="1"/>
</dbReference>
<feature type="chain" id="PRO_5027873380" description="non-specific serine/threonine protein kinase" evidence="20">
    <location>
        <begin position="22"/>
        <end position="871"/>
    </location>
</feature>
<dbReference type="SMART" id="SM00220">
    <property type="entry name" value="S_TKc"/>
    <property type="match status" value="1"/>
</dbReference>
<feature type="domain" description="Protein kinase" evidence="21">
    <location>
        <begin position="557"/>
        <end position="837"/>
    </location>
</feature>
<dbReference type="PROSITE" id="PS50011">
    <property type="entry name" value="PROTEIN_KINASE_DOM"/>
    <property type="match status" value="1"/>
</dbReference>
<dbReference type="EC" id="2.7.11.1" evidence="2"/>
<accession>A0A6P8CZ31</accession>
<keyword evidence="6" id="KW-0808">Transferase</keyword>
<evidence type="ECO:0000256" key="1">
    <source>
        <dbReference type="ARBA" id="ARBA00004167"/>
    </source>
</evidence>
<evidence type="ECO:0000256" key="18">
    <source>
        <dbReference type="PROSITE-ProRule" id="PRU10141"/>
    </source>
</evidence>
<dbReference type="FunFam" id="3.30.200.20:FF:000394">
    <property type="entry name" value="Leucine-rich repeat receptor-like protein kinase"/>
    <property type="match status" value="1"/>
</dbReference>
<evidence type="ECO:0000256" key="11">
    <source>
        <dbReference type="ARBA" id="ARBA00022777"/>
    </source>
</evidence>
<reference evidence="22" key="1">
    <citation type="journal article" date="2020" name="Plant Biotechnol. J.">
        <title>The pomegranate (Punica granatum L.) draft genome dissects genetic divergence between soft- and hard-seeded cultivars.</title>
        <authorList>
            <person name="Luo X."/>
            <person name="Li H."/>
            <person name="Wu Z."/>
            <person name="Yao W."/>
            <person name="Zhao P."/>
            <person name="Cao D."/>
            <person name="Yu H."/>
            <person name="Li K."/>
            <person name="Poudel K."/>
            <person name="Zhao D."/>
            <person name="Zhang F."/>
            <person name="Xia X."/>
            <person name="Chen L."/>
            <person name="Wang Q."/>
            <person name="Jing D."/>
            <person name="Cao S."/>
        </authorList>
    </citation>
    <scope>NUCLEOTIDE SEQUENCE [LARGE SCALE GENOMIC DNA]</scope>
    <source>
        <strain evidence="22">cv. Tunisia</strain>
    </source>
</reference>
<comment type="catalytic activity">
    <reaction evidence="16">
        <text>L-threonyl-[protein] + ATP = O-phospho-L-threonyl-[protein] + ADP + H(+)</text>
        <dbReference type="Rhea" id="RHEA:46608"/>
        <dbReference type="Rhea" id="RHEA-COMP:11060"/>
        <dbReference type="Rhea" id="RHEA-COMP:11605"/>
        <dbReference type="ChEBI" id="CHEBI:15378"/>
        <dbReference type="ChEBI" id="CHEBI:30013"/>
        <dbReference type="ChEBI" id="CHEBI:30616"/>
        <dbReference type="ChEBI" id="CHEBI:61977"/>
        <dbReference type="ChEBI" id="CHEBI:456216"/>
        <dbReference type="EC" id="2.7.11.1"/>
    </reaction>
</comment>
<evidence type="ECO:0000256" key="8">
    <source>
        <dbReference type="ARBA" id="ARBA00022729"/>
    </source>
</evidence>
<dbReference type="InterPro" id="IPR032675">
    <property type="entry name" value="LRR_dom_sf"/>
</dbReference>
<feature type="signal peptide" evidence="20">
    <location>
        <begin position="1"/>
        <end position="21"/>
    </location>
</feature>
<evidence type="ECO:0000256" key="12">
    <source>
        <dbReference type="ARBA" id="ARBA00022840"/>
    </source>
</evidence>
<dbReference type="GO" id="GO:0004674">
    <property type="term" value="F:protein serine/threonine kinase activity"/>
    <property type="evidence" value="ECO:0007669"/>
    <property type="project" value="UniProtKB-KW"/>
</dbReference>
<keyword evidence="3" id="KW-0723">Serine/threonine-protein kinase</keyword>
<keyword evidence="13 19" id="KW-1133">Transmembrane helix</keyword>
<evidence type="ECO:0000256" key="16">
    <source>
        <dbReference type="ARBA" id="ARBA00047899"/>
    </source>
</evidence>
<dbReference type="SUPFAM" id="SSF52058">
    <property type="entry name" value="L domain-like"/>
    <property type="match status" value="1"/>
</dbReference>
<keyword evidence="4" id="KW-0597">Phosphoprotein</keyword>
<dbReference type="RefSeq" id="XP_031386686.1">
    <property type="nucleotide sequence ID" value="XM_031530826.1"/>
</dbReference>
<dbReference type="FunFam" id="3.80.10.10:FF:000129">
    <property type="entry name" value="Leucine-rich repeat receptor-like kinase"/>
    <property type="match status" value="1"/>
</dbReference>
<dbReference type="FunFam" id="1.10.510.10:FF:000146">
    <property type="entry name" value="LRR receptor-like serine/threonine-protein kinase IOS1"/>
    <property type="match status" value="1"/>
</dbReference>
<dbReference type="Gene3D" id="3.80.10.10">
    <property type="entry name" value="Ribonuclease Inhibitor"/>
    <property type="match status" value="1"/>
</dbReference>
<dbReference type="Proteomes" id="UP000515151">
    <property type="component" value="Chromosome 3"/>
</dbReference>
<dbReference type="InterPro" id="IPR001245">
    <property type="entry name" value="Ser-Thr/Tyr_kinase_cat_dom"/>
</dbReference>
<comment type="catalytic activity">
    <reaction evidence="17">
        <text>L-seryl-[protein] + ATP = O-phospho-L-seryl-[protein] + ADP + H(+)</text>
        <dbReference type="Rhea" id="RHEA:17989"/>
        <dbReference type="Rhea" id="RHEA-COMP:9863"/>
        <dbReference type="Rhea" id="RHEA-COMP:11604"/>
        <dbReference type="ChEBI" id="CHEBI:15378"/>
        <dbReference type="ChEBI" id="CHEBI:29999"/>
        <dbReference type="ChEBI" id="CHEBI:30616"/>
        <dbReference type="ChEBI" id="CHEBI:83421"/>
        <dbReference type="ChEBI" id="CHEBI:456216"/>
        <dbReference type="EC" id="2.7.11.1"/>
    </reaction>
</comment>
<evidence type="ECO:0000256" key="15">
    <source>
        <dbReference type="ARBA" id="ARBA00023170"/>
    </source>
</evidence>
<dbReference type="Pfam" id="PF13855">
    <property type="entry name" value="LRR_8"/>
    <property type="match status" value="1"/>
</dbReference>
<dbReference type="PANTHER" id="PTHR45631:SF206">
    <property type="entry name" value="PROTEIN KINASE DOMAIN-CONTAINING PROTEIN"/>
    <property type="match status" value="1"/>
</dbReference>
<dbReference type="InterPro" id="IPR000719">
    <property type="entry name" value="Prot_kinase_dom"/>
</dbReference>
<evidence type="ECO:0000259" key="21">
    <source>
        <dbReference type="PROSITE" id="PS50011"/>
    </source>
</evidence>
<reference evidence="23" key="2">
    <citation type="submission" date="2025-08" db="UniProtKB">
        <authorList>
            <consortium name="RefSeq"/>
        </authorList>
    </citation>
    <scope>IDENTIFICATION</scope>
    <source>
        <tissue evidence="23">Leaf</tissue>
    </source>
</reference>
<keyword evidence="8 20" id="KW-0732">Signal</keyword>
<dbReference type="Pfam" id="PF07714">
    <property type="entry name" value="PK_Tyr_Ser-Thr"/>
    <property type="match status" value="1"/>
</dbReference>
<evidence type="ECO:0000256" key="6">
    <source>
        <dbReference type="ARBA" id="ARBA00022679"/>
    </source>
</evidence>
<dbReference type="GeneID" id="116200113"/>
<gene>
    <name evidence="23" type="primary">LOC116200113</name>
</gene>
<evidence type="ECO:0000256" key="14">
    <source>
        <dbReference type="ARBA" id="ARBA00023136"/>
    </source>
</evidence>
<evidence type="ECO:0000313" key="23">
    <source>
        <dbReference type="RefSeq" id="XP_031386686.1"/>
    </source>
</evidence>
<dbReference type="Pfam" id="PF12819">
    <property type="entry name" value="Malectin_like"/>
    <property type="match status" value="1"/>
</dbReference>
<dbReference type="InterPro" id="IPR011009">
    <property type="entry name" value="Kinase-like_dom_sf"/>
</dbReference>
<dbReference type="Gene3D" id="1.10.510.10">
    <property type="entry name" value="Transferase(Phosphotransferase) domain 1"/>
    <property type="match status" value="1"/>
</dbReference>
<dbReference type="InterPro" id="IPR001611">
    <property type="entry name" value="Leu-rich_rpt"/>
</dbReference>
<keyword evidence="22" id="KW-1185">Reference proteome</keyword>
<evidence type="ECO:0000256" key="2">
    <source>
        <dbReference type="ARBA" id="ARBA00012513"/>
    </source>
</evidence>
<organism evidence="22 23">
    <name type="scientific">Punica granatum</name>
    <name type="common">Pomegranate</name>
    <dbReference type="NCBI Taxonomy" id="22663"/>
    <lineage>
        <taxon>Eukaryota</taxon>
        <taxon>Viridiplantae</taxon>
        <taxon>Streptophyta</taxon>
        <taxon>Embryophyta</taxon>
        <taxon>Tracheophyta</taxon>
        <taxon>Spermatophyta</taxon>
        <taxon>Magnoliopsida</taxon>
        <taxon>eudicotyledons</taxon>
        <taxon>Gunneridae</taxon>
        <taxon>Pentapetalae</taxon>
        <taxon>rosids</taxon>
        <taxon>malvids</taxon>
        <taxon>Myrtales</taxon>
        <taxon>Lythraceae</taxon>
        <taxon>Punica</taxon>
    </lineage>
</organism>
<dbReference type="InterPro" id="IPR008271">
    <property type="entry name" value="Ser/Thr_kinase_AS"/>
</dbReference>
<dbReference type="OrthoDB" id="2017114at2759"/>
<name>A0A6P8CZ31_PUNGR</name>
<keyword evidence="10 18" id="KW-0547">Nucleotide-binding</keyword>
<keyword evidence="7 19" id="KW-0812">Transmembrane</keyword>
<keyword evidence="9" id="KW-0677">Repeat</keyword>
<proteinExistence type="predicted"/>
<dbReference type="InterPro" id="IPR024788">
    <property type="entry name" value="Malectin-like_Carb-bd_dom"/>
</dbReference>
<dbReference type="Gene3D" id="3.30.200.20">
    <property type="entry name" value="Phosphorylase Kinase, domain 1"/>
    <property type="match status" value="1"/>
</dbReference>
<dbReference type="AlphaFoldDB" id="A0A6P8CZ31"/>
<keyword evidence="12 18" id="KW-0067">ATP-binding</keyword>
<comment type="subcellular location">
    <subcellularLocation>
        <location evidence="1">Membrane</location>
        <topology evidence="1">Single-pass membrane protein</topology>
    </subcellularLocation>
</comment>
<evidence type="ECO:0000256" key="19">
    <source>
        <dbReference type="SAM" id="Phobius"/>
    </source>
</evidence>
<keyword evidence="11" id="KW-0418">Kinase</keyword>
<evidence type="ECO:0000256" key="7">
    <source>
        <dbReference type="ARBA" id="ARBA00022692"/>
    </source>
</evidence>
<evidence type="ECO:0000313" key="22">
    <source>
        <dbReference type="Proteomes" id="UP000515151"/>
    </source>
</evidence>
<feature type="transmembrane region" description="Helical" evidence="19">
    <location>
        <begin position="502"/>
        <end position="525"/>
    </location>
</feature>
<keyword evidence="14 19" id="KW-0472">Membrane</keyword>
<dbReference type="PROSITE" id="PS00107">
    <property type="entry name" value="PROTEIN_KINASE_ATP"/>
    <property type="match status" value="1"/>
</dbReference>
<protein>
    <recommendedName>
        <fullName evidence="2">non-specific serine/threonine protein kinase</fullName>
        <ecNumber evidence="2">2.7.11.1</ecNumber>
    </recommendedName>
</protein>
<evidence type="ECO:0000256" key="3">
    <source>
        <dbReference type="ARBA" id="ARBA00022527"/>
    </source>
</evidence>
<evidence type="ECO:0000256" key="10">
    <source>
        <dbReference type="ARBA" id="ARBA00022741"/>
    </source>
</evidence>
<dbReference type="SUPFAM" id="SSF56112">
    <property type="entry name" value="Protein kinase-like (PK-like)"/>
    <property type="match status" value="1"/>
</dbReference>
<dbReference type="PANTHER" id="PTHR45631">
    <property type="entry name" value="OS07G0107800 PROTEIN-RELATED"/>
    <property type="match status" value="1"/>
</dbReference>
<sequence length="871" mass="97878">MGRMGVWLLVGMVGMLIPVHGQDQIPGFISIDCGAPNDYYDIELGIYYKKDEGFVDSGENRQISTLFINENKWQQSKNLRFFPNGTRNCYTLRPEQGKGNTYLIRTLFYYGNYDNKNQQPIFDLHIGTDYWTTVNTSNWTSYEIIHVPTTDNIQVCLINTGNGVPYISALELRLLDSSIYLLNSASLSNHWRYDIGSSVMYRYPQDIYDRLWSAKIYNSTIPINITWTPSLSDNNDAYRVPAEVLGTAQRATDANSSIHLSWPSNSTNKWCIYFHFAEIESLPSGQKREFTISVNGKLAETVTLEYLKPLTVASPLVSGSKINLSIKATPQSGRYPPILNAVEFFTIVELRNILTAMDDITAINDIKKRYSIYRDSWQGDLCAPRDFIWDGLECSYDNPPRIISLNLSSSQLMGDLAASLSDLLALVSLDLSGNQFTGLIPESLAKLPNLKFLNLSENNFTGSIPESLQKKIDDKQLQLRVEGNPHLCLEDSCKPKKKRNSYIIPVIAAASGSVAILLVALAIIWRCKCKNKKGHREGTIKLKNRPFSYTEVLKITDNFKTVIGEGGFGKVYLGTLANGTKSAVKMLSRTSRQGYREFKTEAQLLMIVHHRNLVSLVGYCDDAENMALIYEFMENGDLRHHLSDQSSTYVLTWKDRLRIAVDAAQGLDYLHNGCKPPIIHRDLKTSNILLNESMQAKIADFGLSKAFAAENDSHISTRPAGTPGYLDPEFQSSGNLNRKSDVYSFGVILFELITGYPAVIRSGSGNIHILRWVTPIIERGDIQSVVDPRLDGKFNVNSAWKLVETAVSCVPTTAVRRPDISRVLAELKECWDIEMALERSQRMGSSKIRSTEAFEMMSVELDDYESVPIAR</sequence>